<dbReference type="InterPro" id="IPR035897">
    <property type="entry name" value="Toll_tir_struct_dom_sf"/>
</dbReference>
<dbReference type="KEGG" id="cgin:ABRZ00_12635"/>
<accession>A0AB39DNA8</accession>
<dbReference type="Pfam" id="PF13676">
    <property type="entry name" value="TIR_2"/>
    <property type="match status" value="1"/>
</dbReference>
<feature type="region of interest" description="Disordered" evidence="1">
    <location>
        <begin position="264"/>
        <end position="292"/>
    </location>
</feature>
<feature type="compositionally biased region" description="Pro residues" evidence="1">
    <location>
        <begin position="283"/>
        <end position="292"/>
    </location>
</feature>
<evidence type="ECO:0000259" key="2">
    <source>
        <dbReference type="PROSITE" id="PS50104"/>
    </source>
</evidence>
<feature type="domain" description="TIR" evidence="2">
    <location>
        <begin position="1"/>
        <end position="154"/>
    </location>
</feature>
<gene>
    <name evidence="3" type="ORF">ABRZ00_12635</name>
</gene>
<evidence type="ECO:0000256" key="1">
    <source>
        <dbReference type="SAM" id="MobiDB-lite"/>
    </source>
</evidence>
<dbReference type="GO" id="GO:0007165">
    <property type="term" value="P:signal transduction"/>
    <property type="evidence" value="ECO:0007669"/>
    <property type="project" value="InterPro"/>
</dbReference>
<dbReference type="Gene3D" id="3.40.50.10140">
    <property type="entry name" value="Toll/interleukin-1 receptor homology (TIR) domain"/>
    <property type="match status" value="1"/>
</dbReference>
<dbReference type="InterPro" id="IPR000157">
    <property type="entry name" value="TIR_dom"/>
</dbReference>
<proteinExistence type="predicted"/>
<dbReference type="PROSITE" id="PS50104">
    <property type="entry name" value="TIR"/>
    <property type="match status" value="1"/>
</dbReference>
<name>A0AB39DNA8_9BURK</name>
<sequence>MKVFISWSGQPSRQIAEALRTWLPRVIQSLKPWMSDEDIAPGSRWLPDVANQLNDAKVGVICVTPDNWSNPWLVFEAGALSKTLEQTFVCPLLYQMAPSQLSGPLAQFQSLCLDRPGMFRTLQNLNQALGDDKLSDHDLNETFEVWWPRLEEKLNQIPKNNDESTSHPRTTEDILEEILDLSREQIRRENLRLEASNVRDKELNKILPVFDQMHRTMLQLQERSETAENLISSLPIPPEIKNLLTGPGNQDVLRAPISSMEDMMESMREHSKLSCQLTDQLLTPPPKSEPEG</sequence>
<protein>
    <submittedName>
        <fullName evidence="3">Toll/interleukin-1 receptor domain-containing protein</fullName>
    </submittedName>
</protein>
<keyword evidence="3" id="KW-0675">Receptor</keyword>
<evidence type="ECO:0000313" key="3">
    <source>
        <dbReference type="EMBL" id="XDJ55368.1"/>
    </source>
</evidence>
<dbReference type="GeneID" id="93068395"/>
<dbReference type="EMBL" id="CP158257">
    <property type="protein sequence ID" value="XDJ55368.1"/>
    <property type="molecule type" value="Genomic_DNA"/>
</dbReference>
<dbReference type="SUPFAM" id="SSF52200">
    <property type="entry name" value="Toll/Interleukin receptor TIR domain"/>
    <property type="match status" value="1"/>
</dbReference>
<reference evidence="3" key="1">
    <citation type="submission" date="2024-05" db="EMBL/GenBank/DDBJ databases">
        <authorList>
            <person name="Luo Y.-C."/>
            <person name="Nicholds J."/>
            <person name="Mortimer T."/>
            <person name="Maboni G."/>
        </authorList>
    </citation>
    <scope>NUCLEOTIDE SEQUENCE</scope>
    <source>
        <strain evidence="3">150221</strain>
    </source>
</reference>
<dbReference type="RefSeq" id="WP_368647703.1">
    <property type="nucleotide sequence ID" value="NZ_CP158257.1"/>
</dbReference>
<dbReference type="AlphaFoldDB" id="A0AB39DNA8"/>
<organism evidence="3">
    <name type="scientific">Castellaniella ginsengisoli</name>
    <dbReference type="NCBI Taxonomy" id="546114"/>
    <lineage>
        <taxon>Bacteria</taxon>
        <taxon>Pseudomonadati</taxon>
        <taxon>Pseudomonadota</taxon>
        <taxon>Betaproteobacteria</taxon>
        <taxon>Burkholderiales</taxon>
        <taxon>Alcaligenaceae</taxon>
        <taxon>Castellaniella</taxon>
    </lineage>
</organism>